<proteinExistence type="predicted"/>
<reference evidence="1" key="1">
    <citation type="submission" date="2019-10" db="EMBL/GenBank/DDBJ databases">
        <authorList>
            <consortium name="DOE Joint Genome Institute"/>
            <person name="Kuo A."/>
            <person name="Miyauchi S."/>
            <person name="Kiss E."/>
            <person name="Drula E."/>
            <person name="Kohler A."/>
            <person name="Sanchez-Garcia M."/>
            <person name="Andreopoulos B."/>
            <person name="Barry K.W."/>
            <person name="Bonito G."/>
            <person name="Buee M."/>
            <person name="Carver A."/>
            <person name="Chen C."/>
            <person name="Cichocki N."/>
            <person name="Clum A."/>
            <person name="Culley D."/>
            <person name="Crous P.W."/>
            <person name="Fauchery L."/>
            <person name="Girlanda M."/>
            <person name="Hayes R."/>
            <person name="Keri Z."/>
            <person name="LaButti K."/>
            <person name="Lipzen A."/>
            <person name="Lombard V."/>
            <person name="Magnuson J."/>
            <person name="Maillard F."/>
            <person name="Morin E."/>
            <person name="Murat C."/>
            <person name="Nolan M."/>
            <person name="Ohm R."/>
            <person name="Pangilinan J."/>
            <person name="Pereira M."/>
            <person name="Perotto S."/>
            <person name="Peter M."/>
            <person name="Riley R."/>
            <person name="Sitrit Y."/>
            <person name="Stielow B."/>
            <person name="Szollosi G."/>
            <person name="Zifcakova L."/>
            <person name="Stursova M."/>
            <person name="Spatafora J.W."/>
            <person name="Tedersoo L."/>
            <person name="Vaario L.-M."/>
            <person name="Yamada A."/>
            <person name="Yan M."/>
            <person name="Wang P."/>
            <person name="Xu J."/>
            <person name="Bruns T."/>
            <person name="Baldrian P."/>
            <person name="Vilgalys R."/>
            <person name="Henrissat B."/>
            <person name="Grigoriev I.V."/>
            <person name="Hibbett D."/>
            <person name="Nagy L.G."/>
            <person name="Martin F.M."/>
        </authorList>
    </citation>
    <scope>NUCLEOTIDE SEQUENCE</scope>
    <source>
        <strain evidence="1">BED1</strain>
    </source>
</reference>
<dbReference type="EMBL" id="WHUW01000242">
    <property type="protein sequence ID" value="KAF8416778.1"/>
    <property type="molecule type" value="Genomic_DNA"/>
</dbReference>
<keyword evidence="2" id="KW-1185">Reference proteome</keyword>
<comment type="caution">
    <text evidence="1">The sequence shown here is derived from an EMBL/GenBank/DDBJ whole genome shotgun (WGS) entry which is preliminary data.</text>
</comment>
<evidence type="ECO:0000313" key="1">
    <source>
        <dbReference type="EMBL" id="KAF8416778.1"/>
    </source>
</evidence>
<sequence>MQTQAAVPGKGDARETIDLTLMTSVGKEAKALVPGTARKGLRKLSAAEGVIDLTKDEEEENGPPFAPKEVIVIDLTKDEEEENDSPCAPQGRKMRRGLAMRISVGSKENAVPYARMTRVGSRKGGMSGNHLCGWNITSECFLLSARVARDILERAQYSLLVTLKFRLYMLSTIQSLRNRKTQWLDGRIGRLCGITIYNGKITLRELSKGSRATYLLHMYFGPFVWRSKWYSAASAT</sequence>
<dbReference type="AlphaFoldDB" id="A0AAD4G5I5"/>
<reference evidence="1" key="2">
    <citation type="journal article" date="2020" name="Nat. Commun.">
        <title>Large-scale genome sequencing of mycorrhizal fungi provides insights into the early evolution of symbiotic traits.</title>
        <authorList>
            <person name="Miyauchi S."/>
            <person name="Kiss E."/>
            <person name="Kuo A."/>
            <person name="Drula E."/>
            <person name="Kohler A."/>
            <person name="Sanchez-Garcia M."/>
            <person name="Morin E."/>
            <person name="Andreopoulos B."/>
            <person name="Barry K.W."/>
            <person name="Bonito G."/>
            <person name="Buee M."/>
            <person name="Carver A."/>
            <person name="Chen C."/>
            <person name="Cichocki N."/>
            <person name="Clum A."/>
            <person name="Culley D."/>
            <person name="Crous P.W."/>
            <person name="Fauchery L."/>
            <person name="Girlanda M."/>
            <person name="Hayes R.D."/>
            <person name="Keri Z."/>
            <person name="LaButti K."/>
            <person name="Lipzen A."/>
            <person name="Lombard V."/>
            <person name="Magnuson J."/>
            <person name="Maillard F."/>
            <person name="Murat C."/>
            <person name="Nolan M."/>
            <person name="Ohm R.A."/>
            <person name="Pangilinan J."/>
            <person name="Pereira M.F."/>
            <person name="Perotto S."/>
            <person name="Peter M."/>
            <person name="Pfister S."/>
            <person name="Riley R."/>
            <person name="Sitrit Y."/>
            <person name="Stielow J.B."/>
            <person name="Szollosi G."/>
            <person name="Zifcakova L."/>
            <person name="Stursova M."/>
            <person name="Spatafora J.W."/>
            <person name="Tedersoo L."/>
            <person name="Vaario L.M."/>
            <person name="Yamada A."/>
            <person name="Yan M."/>
            <person name="Wang P."/>
            <person name="Xu J."/>
            <person name="Bruns T."/>
            <person name="Baldrian P."/>
            <person name="Vilgalys R."/>
            <person name="Dunand C."/>
            <person name="Henrissat B."/>
            <person name="Grigoriev I.V."/>
            <person name="Hibbett D."/>
            <person name="Nagy L.G."/>
            <person name="Martin F.M."/>
        </authorList>
    </citation>
    <scope>NUCLEOTIDE SEQUENCE</scope>
    <source>
        <strain evidence="1">BED1</strain>
    </source>
</reference>
<dbReference type="Proteomes" id="UP001194468">
    <property type="component" value="Unassembled WGS sequence"/>
</dbReference>
<accession>A0AAD4G5I5</accession>
<organism evidence="1 2">
    <name type="scientific">Boletus edulis BED1</name>
    <dbReference type="NCBI Taxonomy" id="1328754"/>
    <lineage>
        <taxon>Eukaryota</taxon>
        <taxon>Fungi</taxon>
        <taxon>Dikarya</taxon>
        <taxon>Basidiomycota</taxon>
        <taxon>Agaricomycotina</taxon>
        <taxon>Agaricomycetes</taxon>
        <taxon>Agaricomycetidae</taxon>
        <taxon>Boletales</taxon>
        <taxon>Boletineae</taxon>
        <taxon>Boletaceae</taxon>
        <taxon>Boletoideae</taxon>
        <taxon>Boletus</taxon>
    </lineage>
</organism>
<protein>
    <submittedName>
        <fullName evidence="1">Uncharacterized protein</fullName>
    </submittedName>
</protein>
<evidence type="ECO:0000313" key="2">
    <source>
        <dbReference type="Proteomes" id="UP001194468"/>
    </source>
</evidence>
<name>A0AAD4G5I5_BOLED</name>
<gene>
    <name evidence="1" type="ORF">L210DRAFT_932580</name>
</gene>